<reference evidence="1" key="1">
    <citation type="submission" date="2021-02" db="EMBL/GenBank/DDBJ databases">
        <authorList>
            <consortium name="DOE Joint Genome Institute"/>
            <person name="Ahrendt S."/>
            <person name="Looney B.P."/>
            <person name="Miyauchi S."/>
            <person name="Morin E."/>
            <person name="Drula E."/>
            <person name="Courty P.E."/>
            <person name="Chicoki N."/>
            <person name="Fauchery L."/>
            <person name="Kohler A."/>
            <person name="Kuo A."/>
            <person name="Labutti K."/>
            <person name="Pangilinan J."/>
            <person name="Lipzen A."/>
            <person name="Riley R."/>
            <person name="Andreopoulos W."/>
            <person name="He G."/>
            <person name="Johnson J."/>
            <person name="Barry K.W."/>
            <person name="Grigoriev I.V."/>
            <person name="Nagy L."/>
            <person name="Hibbett D."/>
            <person name="Henrissat B."/>
            <person name="Matheny P.B."/>
            <person name="Labbe J."/>
            <person name="Martin F."/>
        </authorList>
    </citation>
    <scope>NUCLEOTIDE SEQUENCE</scope>
    <source>
        <strain evidence="1">FP105234-sp</strain>
    </source>
</reference>
<dbReference type="EMBL" id="MU276100">
    <property type="protein sequence ID" value="KAI0041807.1"/>
    <property type="molecule type" value="Genomic_DNA"/>
</dbReference>
<evidence type="ECO:0000313" key="2">
    <source>
        <dbReference type="Proteomes" id="UP000814033"/>
    </source>
</evidence>
<name>A0ACB8RD60_9AGAM</name>
<accession>A0ACB8RD60</accession>
<reference evidence="1" key="2">
    <citation type="journal article" date="2022" name="New Phytol.">
        <title>Evolutionary transition to the ectomycorrhizal habit in the genomes of a hyperdiverse lineage of mushroom-forming fungi.</title>
        <authorList>
            <person name="Looney B."/>
            <person name="Miyauchi S."/>
            <person name="Morin E."/>
            <person name="Drula E."/>
            <person name="Courty P.E."/>
            <person name="Kohler A."/>
            <person name="Kuo A."/>
            <person name="LaButti K."/>
            <person name="Pangilinan J."/>
            <person name="Lipzen A."/>
            <person name="Riley R."/>
            <person name="Andreopoulos W."/>
            <person name="He G."/>
            <person name="Johnson J."/>
            <person name="Nolan M."/>
            <person name="Tritt A."/>
            <person name="Barry K.W."/>
            <person name="Grigoriev I.V."/>
            <person name="Nagy L.G."/>
            <person name="Hibbett D."/>
            <person name="Henrissat B."/>
            <person name="Matheny P.B."/>
            <person name="Labbe J."/>
            <person name="Martin F.M."/>
        </authorList>
    </citation>
    <scope>NUCLEOTIDE SEQUENCE</scope>
    <source>
        <strain evidence="1">FP105234-sp</strain>
    </source>
</reference>
<proteinExistence type="predicted"/>
<gene>
    <name evidence="1" type="ORF">FA95DRAFT_1564990</name>
</gene>
<comment type="caution">
    <text evidence="1">The sequence shown here is derived from an EMBL/GenBank/DDBJ whole genome shotgun (WGS) entry which is preliminary data.</text>
</comment>
<protein>
    <submittedName>
        <fullName evidence="1">Clavaminate synthase-like protein</fullName>
    </submittedName>
</protein>
<keyword evidence="2" id="KW-1185">Reference proteome</keyword>
<organism evidence="1 2">
    <name type="scientific">Auriscalpium vulgare</name>
    <dbReference type="NCBI Taxonomy" id="40419"/>
    <lineage>
        <taxon>Eukaryota</taxon>
        <taxon>Fungi</taxon>
        <taxon>Dikarya</taxon>
        <taxon>Basidiomycota</taxon>
        <taxon>Agaricomycotina</taxon>
        <taxon>Agaricomycetes</taxon>
        <taxon>Russulales</taxon>
        <taxon>Auriscalpiaceae</taxon>
        <taxon>Auriscalpium</taxon>
    </lineage>
</organism>
<evidence type="ECO:0000313" key="1">
    <source>
        <dbReference type="EMBL" id="KAI0041807.1"/>
    </source>
</evidence>
<sequence length="396" mass="43518">MAIELAPLPLPPTADASKFRDFGREVKGVDPGNLSPADFGQIEELLYKHDALLFRNADLSPEQQYALTKAFDPASESYGHGNNKTESTKKSILHPDLKTIPRVPQVQLIGNGIVYDHEGLAEAKLKHPSHHTFHKTQVSPEDEAAGATRFYRWHIDAALYKLAPPKVTTLYGITVPQGAPQVCRYDDGTGDELPVPLGTTAFVSGRTMFDILPPELKSLAVRARVRYAPHPYVWMAPASALSTGLGIETEDKELALSDLPEWSEEDVKVFPVLWKNPVTGELHFQVHPAGAQELLVDPLPAGASREGALFPDGAHLKDLKEVRGLLYKMQRPAIAPSLVYPHDWREKDLVLFHNRGVLHSVVGAFKPDQVRAFHQCNLAASSDPVGPSAEDVAKWA</sequence>
<dbReference type="Proteomes" id="UP000814033">
    <property type="component" value="Unassembled WGS sequence"/>
</dbReference>